<dbReference type="GO" id="GO:0003677">
    <property type="term" value="F:DNA binding"/>
    <property type="evidence" value="ECO:0007669"/>
    <property type="project" value="UniProtKB-KW"/>
</dbReference>
<dbReference type="InterPro" id="IPR011711">
    <property type="entry name" value="GntR_C"/>
</dbReference>
<dbReference type="Gene3D" id="1.20.120.530">
    <property type="entry name" value="GntR ligand-binding domain-like"/>
    <property type="match status" value="1"/>
</dbReference>
<dbReference type="Proteomes" id="UP000183407">
    <property type="component" value="Unassembled WGS sequence"/>
</dbReference>
<protein>
    <submittedName>
        <fullName evidence="5">DNA-binding transcriptional regulator, GntR family</fullName>
    </submittedName>
</protein>
<dbReference type="Gene3D" id="1.10.10.10">
    <property type="entry name" value="Winged helix-like DNA-binding domain superfamily/Winged helix DNA-binding domain"/>
    <property type="match status" value="1"/>
</dbReference>
<dbReference type="SUPFAM" id="SSF48008">
    <property type="entry name" value="GntR ligand-binding domain-like"/>
    <property type="match status" value="1"/>
</dbReference>
<dbReference type="Pfam" id="PF00392">
    <property type="entry name" value="GntR"/>
    <property type="match status" value="1"/>
</dbReference>
<sequence length="242" mass="26780">MTRHMEPNSYELGRMANLQRRQLSDDVAAYVRELIISGKVLPGEFLRTEPIAAAVGVSITPVREGLLLLRGEGLVVLVPRRGFTVASFTRQDVRDIFWAQAALAGELAYRVAREISVAQLKHLSDVVERYQQAVDAGDKEKVIVLGHEFHRTINLASDSRRLAALLGSIVHQLPNQFYTSIEGRVECALHDHAAILGALKKRRVKIASSLMRDHILRGADTLIASLESQGMWAAEQEDVSPA</sequence>
<dbReference type="InterPro" id="IPR036388">
    <property type="entry name" value="WH-like_DNA-bd_sf"/>
</dbReference>
<reference evidence="6" key="1">
    <citation type="submission" date="2016-10" db="EMBL/GenBank/DDBJ databases">
        <authorList>
            <person name="Varghese N."/>
        </authorList>
    </citation>
    <scope>NUCLEOTIDE SEQUENCE [LARGE SCALE GENOMIC DNA]</scope>
    <source>
        <strain evidence="6">DSM 44719</strain>
    </source>
</reference>
<evidence type="ECO:0000313" key="6">
    <source>
        <dbReference type="Proteomes" id="UP000183407"/>
    </source>
</evidence>
<accession>A0A1H4JNM3</accession>
<dbReference type="PROSITE" id="PS50949">
    <property type="entry name" value="HTH_GNTR"/>
    <property type="match status" value="1"/>
</dbReference>
<keyword evidence="3" id="KW-0804">Transcription</keyword>
<evidence type="ECO:0000256" key="3">
    <source>
        <dbReference type="ARBA" id="ARBA00023163"/>
    </source>
</evidence>
<dbReference type="InterPro" id="IPR036390">
    <property type="entry name" value="WH_DNA-bd_sf"/>
</dbReference>
<evidence type="ECO:0000259" key="4">
    <source>
        <dbReference type="PROSITE" id="PS50949"/>
    </source>
</evidence>
<evidence type="ECO:0000256" key="2">
    <source>
        <dbReference type="ARBA" id="ARBA00023125"/>
    </source>
</evidence>
<keyword evidence="1" id="KW-0805">Transcription regulation</keyword>
<evidence type="ECO:0000256" key="1">
    <source>
        <dbReference type="ARBA" id="ARBA00023015"/>
    </source>
</evidence>
<name>A0A1H4JNM3_RHOJO</name>
<dbReference type="GO" id="GO:0003700">
    <property type="term" value="F:DNA-binding transcription factor activity"/>
    <property type="evidence" value="ECO:0007669"/>
    <property type="project" value="InterPro"/>
</dbReference>
<dbReference type="InterPro" id="IPR008920">
    <property type="entry name" value="TF_FadR/GntR_C"/>
</dbReference>
<feature type="domain" description="HTH gntR-type" evidence="4">
    <location>
        <begin position="21"/>
        <end position="88"/>
    </location>
</feature>
<organism evidence="5 6">
    <name type="scientific">Rhodococcus jostii</name>
    <dbReference type="NCBI Taxonomy" id="132919"/>
    <lineage>
        <taxon>Bacteria</taxon>
        <taxon>Bacillati</taxon>
        <taxon>Actinomycetota</taxon>
        <taxon>Actinomycetes</taxon>
        <taxon>Mycobacteriales</taxon>
        <taxon>Nocardiaceae</taxon>
        <taxon>Rhodococcus</taxon>
    </lineage>
</organism>
<evidence type="ECO:0000313" key="5">
    <source>
        <dbReference type="EMBL" id="SEB47212.1"/>
    </source>
</evidence>
<dbReference type="SMART" id="SM00345">
    <property type="entry name" value="HTH_GNTR"/>
    <property type="match status" value="1"/>
</dbReference>
<dbReference type="InterPro" id="IPR000524">
    <property type="entry name" value="Tscrpt_reg_HTH_GntR"/>
</dbReference>
<dbReference type="EMBL" id="FNTL01000003">
    <property type="protein sequence ID" value="SEB47212.1"/>
    <property type="molecule type" value="Genomic_DNA"/>
</dbReference>
<gene>
    <name evidence="5" type="ORF">SAMN04490220_0987</name>
</gene>
<dbReference type="AlphaFoldDB" id="A0A1H4JNM3"/>
<dbReference type="SMART" id="SM00895">
    <property type="entry name" value="FCD"/>
    <property type="match status" value="1"/>
</dbReference>
<dbReference type="SUPFAM" id="SSF46785">
    <property type="entry name" value="Winged helix' DNA-binding domain"/>
    <property type="match status" value="1"/>
</dbReference>
<keyword evidence="2 5" id="KW-0238">DNA-binding</keyword>
<dbReference type="Pfam" id="PF07729">
    <property type="entry name" value="FCD"/>
    <property type="match status" value="1"/>
</dbReference>
<dbReference type="PANTHER" id="PTHR43537">
    <property type="entry name" value="TRANSCRIPTIONAL REGULATOR, GNTR FAMILY"/>
    <property type="match status" value="1"/>
</dbReference>
<proteinExistence type="predicted"/>
<dbReference type="PANTHER" id="PTHR43537:SF24">
    <property type="entry name" value="GLUCONATE OPERON TRANSCRIPTIONAL REPRESSOR"/>
    <property type="match status" value="1"/>
</dbReference>